<dbReference type="Proteomes" id="UP000066376">
    <property type="component" value="Chromosome"/>
</dbReference>
<reference evidence="10" key="2">
    <citation type="submission" date="2016-02" db="EMBL/GenBank/DDBJ databases">
        <title>The draft genome sequence of the rumen methanogen Methanobrevibacter olleyae YLM1.</title>
        <authorList>
            <consortium name="New Zealand Agricultural Greenhouse Gas Research Centre/Pastoral Greenhouse Gas Research Consortium"/>
            <person name="Kelly W.J."/>
            <person name="Li D."/>
            <person name="Lambie S.C."/>
            <person name="Attwood G.T."/>
            <person name="Altermann E."/>
            <person name="Leahy S.C."/>
        </authorList>
    </citation>
    <scope>NUCLEOTIDE SEQUENCE [LARGE SCALE GENOMIC DNA]</scope>
    <source>
        <strain evidence="10">YLM1</strain>
    </source>
</reference>
<evidence type="ECO:0000256" key="8">
    <source>
        <dbReference type="SAM" id="Phobius"/>
    </source>
</evidence>
<evidence type="ECO:0000256" key="2">
    <source>
        <dbReference type="ARBA" id="ARBA00010145"/>
    </source>
</evidence>
<feature type="transmembrane region" description="Helical" evidence="8">
    <location>
        <begin position="250"/>
        <end position="270"/>
    </location>
</feature>
<sequence length="301" mass="33012">MDFRIIIVSIIVMILIGVLSKKLNLLKEEDVETLNNLVINISLPCLIFNALYTVDVSLLPRLSILTVYILITSLIVGVLTYLLLKFLGWNKRTIWSIIVVVVLGNTGFLGYPITQGIYGSAGLIRAVFCDCATSITFVILSFLLILIFDGSTKLAIKRIITFLPLWSIILGIVFNIFNIPITSVGSTVVNYLAGSTIPLIMISLGLSLKIDGLKNHFKEVGLASFIKLIIYPLIALAVLSLLNITGFNHTIGFIEATMSSAMLGLVISIIYNLDSNLTSDCIFTSTLFSLVTIPIFLMLML</sequence>
<dbReference type="Gene3D" id="1.20.1530.20">
    <property type="match status" value="1"/>
</dbReference>
<dbReference type="PANTHER" id="PTHR36838">
    <property type="entry name" value="AUXIN EFFLUX CARRIER FAMILY PROTEIN"/>
    <property type="match status" value="1"/>
</dbReference>
<keyword evidence="6 8" id="KW-1133">Transmembrane helix</keyword>
<evidence type="ECO:0000313" key="9">
    <source>
        <dbReference type="EMBL" id="AMK16110.1"/>
    </source>
</evidence>
<dbReference type="InterPro" id="IPR038770">
    <property type="entry name" value="Na+/solute_symporter_sf"/>
</dbReference>
<dbReference type="PANTHER" id="PTHR36838:SF3">
    <property type="entry name" value="TRANSPORTER AUXIN EFFLUX CARRIER EC FAMILY"/>
    <property type="match status" value="1"/>
</dbReference>
<feature type="transmembrane region" description="Helical" evidence="8">
    <location>
        <begin position="189"/>
        <end position="208"/>
    </location>
</feature>
<evidence type="ECO:0000256" key="4">
    <source>
        <dbReference type="ARBA" id="ARBA00022475"/>
    </source>
</evidence>
<reference evidence="9 10" key="1">
    <citation type="journal article" date="2016" name="Genome Announc.">
        <title>Draft Genome Sequence of the Rumen Methanogen Methanobrevibacter olleyae YLM1.</title>
        <authorList>
            <person name="Kelly W.J."/>
            <person name="Li D."/>
            <person name="Lambie S.C."/>
            <person name="Cox F."/>
            <person name="Attwood G.T."/>
            <person name="Altermann E."/>
            <person name="Leahy S.C."/>
        </authorList>
    </citation>
    <scope>NUCLEOTIDE SEQUENCE [LARGE SCALE GENOMIC DNA]</scope>
    <source>
        <strain evidence="9 10">YLM1</strain>
    </source>
</reference>
<dbReference type="InterPro" id="IPR004776">
    <property type="entry name" value="Mem_transp_PIN-like"/>
</dbReference>
<gene>
    <name evidence="9" type="ORF">YLM1_1555</name>
</gene>
<feature type="transmembrane region" description="Helical" evidence="8">
    <location>
        <begin position="123"/>
        <end position="147"/>
    </location>
</feature>
<accession>A0A126R159</accession>
<proteinExistence type="inferred from homology"/>
<evidence type="ECO:0000256" key="7">
    <source>
        <dbReference type="ARBA" id="ARBA00023136"/>
    </source>
</evidence>
<keyword evidence="7 8" id="KW-0472">Membrane</keyword>
<dbReference type="RefSeq" id="WP_067148166.1">
    <property type="nucleotide sequence ID" value="NZ_CP014265.1"/>
</dbReference>
<dbReference type="KEGG" id="mol:YLM1_1555"/>
<dbReference type="GeneID" id="28489873"/>
<feature type="transmembrane region" description="Helical" evidence="8">
    <location>
        <begin position="65"/>
        <end position="84"/>
    </location>
</feature>
<feature type="transmembrane region" description="Helical" evidence="8">
    <location>
        <begin position="282"/>
        <end position="300"/>
    </location>
</feature>
<keyword evidence="10" id="KW-1185">Reference proteome</keyword>
<keyword evidence="5 8" id="KW-0812">Transmembrane</keyword>
<feature type="transmembrane region" description="Helical" evidence="8">
    <location>
        <begin position="6"/>
        <end position="25"/>
    </location>
</feature>
<dbReference type="EMBL" id="CP014265">
    <property type="protein sequence ID" value="AMK16110.1"/>
    <property type="molecule type" value="Genomic_DNA"/>
</dbReference>
<evidence type="ECO:0000256" key="6">
    <source>
        <dbReference type="ARBA" id="ARBA00022989"/>
    </source>
</evidence>
<name>A0A126R159_METOL</name>
<protein>
    <submittedName>
        <fullName evidence="9">Transporter</fullName>
    </submittedName>
</protein>
<evidence type="ECO:0000256" key="1">
    <source>
        <dbReference type="ARBA" id="ARBA00004651"/>
    </source>
</evidence>
<feature type="transmembrane region" description="Helical" evidence="8">
    <location>
        <begin position="159"/>
        <end position="177"/>
    </location>
</feature>
<dbReference type="Pfam" id="PF03547">
    <property type="entry name" value="Mem_trans"/>
    <property type="match status" value="1"/>
</dbReference>
<dbReference type="GO" id="GO:0005886">
    <property type="term" value="C:plasma membrane"/>
    <property type="evidence" value="ECO:0007669"/>
    <property type="project" value="UniProtKB-SubCell"/>
</dbReference>
<comment type="subcellular location">
    <subcellularLocation>
        <location evidence="1">Cell membrane</location>
        <topology evidence="1">Multi-pass membrane protein</topology>
    </subcellularLocation>
</comment>
<organism evidence="9 10">
    <name type="scientific">Methanobrevibacter olleyae</name>
    <dbReference type="NCBI Taxonomy" id="294671"/>
    <lineage>
        <taxon>Archaea</taxon>
        <taxon>Methanobacteriati</taxon>
        <taxon>Methanobacteriota</taxon>
        <taxon>Methanomada group</taxon>
        <taxon>Methanobacteria</taxon>
        <taxon>Methanobacteriales</taxon>
        <taxon>Methanobacteriaceae</taxon>
        <taxon>Methanobrevibacter</taxon>
    </lineage>
</organism>
<dbReference type="AlphaFoldDB" id="A0A126R159"/>
<keyword evidence="3" id="KW-0813">Transport</keyword>
<feature type="transmembrane region" description="Helical" evidence="8">
    <location>
        <begin position="93"/>
        <end position="111"/>
    </location>
</feature>
<dbReference type="STRING" id="294671.YLM1_1555"/>
<dbReference type="PATRIC" id="fig|294671.3.peg.1619"/>
<evidence type="ECO:0000256" key="3">
    <source>
        <dbReference type="ARBA" id="ARBA00022448"/>
    </source>
</evidence>
<feature type="transmembrane region" description="Helical" evidence="8">
    <location>
        <begin position="37"/>
        <end position="59"/>
    </location>
</feature>
<feature type="transmembrane region" description="Helical" evidence="8">
    <location>
        <begin position="220"/>
        <end position="244"/>
    </location>
</feature>
<evidence type="ECO:0000313" key="10">
    <source>
        <dbReference type="Proteomes" id="UP000066376"/>
    </source>
</evidence>
<evidence type="ECO:0000256" key="5">
    <source>
        <dbReference type="ARBA" id="ARBA00022692"/>
    </source>
</evidence>
<keyword evidence="4" id="KW-1003">Cell membrane</keyword>
<dbReference type="GO" id="GO:0055085">
    <property type="term" value="P:transmembrane transport"/>
    <property type="evidence" value="ECO:0007669"/>
    <property type="project" value="InterPro"/>
</dbReference>
<comment type="similarity">
    <text evidence="2">Belongs to the auxin efflux carrier (TC 2.A.69) family.</text>
</comment>